<accession>A0A422QCT5</accession>
<reference evidence="1 2" key="1">
    <citation type="journal article" date="2018" name="BMC Genomics">
        <title>Genomic comparison of Trypanosoma conorhini and Trypanosoma rangeli to Trypanosoma cruzi strains of high and low virulence.</title>
        <authorList>
            <person name="Bradwell K.R."/>
            <person name="Koparde V.N."/>
            <person name="Matveyev A.V."/>
            <person name="Serrano M.G."/>
            <person name="Alves J.M."/>
            <person name="Parikh H."/>
            <person name="Huang B."/>
            <person name="Lee V."/>
            <person name="Espinosa-Alvarez O."/>
            <person name="Ortiz P.A."/>
            <person name="Costa-Martins A.G."/>
            <person name="Teixeira M.M."/>
            <person name="Buck G.A."/>
        </authorList>
    </citation>
    <scope>NUCLEOTIDE SEQUENCE [LARGE SCALE GENOMIC DNA]</scope>
    <source>
        <strain evidence="1 2">025E</strain>
    </source>
</reference>
<proteinExistence type="predicted"/>
<protein>
    <submittedName>
        <fullName evidence="1">Uncharacterized protein</fullName>
    </submittedName>
</protein>
<keyword evidence="2" id="KW-1185">Reference proteome</keyword>
<organism evidence="1 2">
    <name type="scientific">Trypanosoma conorhini</name>
    <dbReference type="NCBI Taxonomy" id="83891"/>
    <lineage>
        <taxon>Eukaryota</taxon>
        <taxon>Discoba</taxon>
        <taxon>Euglenozoa</taxon>
        <taxon>Kinetoplastea</taxon>
        <taxon>Metakinetoplastina</taxon>
        <taxon>Trypanosomatida</taxon>
        <taxon>Trypanosomatidae</taxon>
        <taxon>Trypanosoma</taxon>
    </lineage>
</organism>
<dbReference type="AlphaFoldDB" id="A0A422QCT5"/>
<dbReference type="EMBL" id="MKKU01000001">
    <property type="protein sequence ID" value="RNF27749.1"/>
    <property type="molecule type" value="Genomic_DNA"/>
</dbReference>
<sequence>MPPEGEGGTLAVEEDAGPFTLQKGLHHGGPATAGAEVCEVTHCIDLQGDVCAAACDEGHASARLPRHPTGKLQQFRAPLLQRRHRGARHVFHEELRELVRRHCALNTSCPPPFFKKKLVYINV</sequence>
<dbReference type="GeneID" id="40313744"/>
<evidence type="ECO:0000313" key="1">
    <source>
        <dbReference type="EMBL" id="RNF27749.1"/>
    </source>
</evidence>
<dbReference type="Proteomes" id="UP000284403">
    <property type="component" value="Unassembled WGS sequence"/>
</dbReference>
<comment type="caution">
    <text evidence="1">The sequence shown here is derived from an EMBL/GenBank/DDBJ whole genome shotgun (WGS) entry which is preliminary data.</text>
</comment>
<name>A0A422QCT5_9TRYP</name>
<dbReference type="RefSeq" id="XP_029232955.1">
    <property type="nucleotide sequence ID" value="XM_029367082.1"/>
</dbReference>
<evidence type="ECO:0000313" key="2">
    <source>
        <dbReference type="Proteomes" id="UP000284403"/>
    </source>
</evidence>
<gene>
    <name evidence="1" type="ORF">Tco025E_00133</name>
</gene>